<gene>
    <name evidence="1" type="ORF">CONLIGDRAFT_107952</name>
</gene>
<evidence type="ECO:0000313" key="2">
    <source>
        <dbReference type="Proteomes" id="UP000182658"/>
    </source>
</evidence>
<reference evidence="1 2" key="1">
    <citation type="submission" date="2016-10" db="EMBL/GenBank/DDBJ databases">
        <title>Draft genome sequence of Coniochaeta ligniaria NRRL30616, a lignocellulolytic fungus for bioabatement of inhibitors in plant biomass hydrolysates.</title>
        <authorList>
            <consortium name="DOE Joint Genome Institute"/>
            <person name="Jimenez D.J."/>
            <person name="Hector R.E."/>
            <person name="Riley R."/>
            <person name="Sun H."/>
            <person name="Grigoriev I.V."/>
            <person name="Van Elsas J.D."/>
            <person name="Nichols N.N."/>
        </authorList>
    </citation>
    <scope>NUCLEOTIDE SEQUENCE [LARGE SCALE GENOMIC DNA]</scope>
    <source>
        <strain evidence="1 2">NRRL 30616</strain>
    </source>
</reference>
<dbReference type="InParanoid" id="A0A1J7I9V4"/>
<organism evidence="1 2">
    <name type="scientific">Coniochaeta ligniaria NRRL 30616</name>
    <dbReference type="NCBI Taxonomy" id="1408157"/>
    <lineage>
        <taxon>Eukaryota</taxon>
        <taxon>Fungi</taxon>
        <taxon>Dikarya</taxon>
        <taxon>Ascomycota</taxon>
        <taxon>Pezizomycotina</taxon>
        <taxon>Sordariomycetes</taxon>
        <taxon>Sordariomycetidae</taxon>
        <taxon>Coniochaetales</taxon>
        <taxon>Coniochaetaceae</taxon>
        <taxon>Coniochaeta</taxon>
    </lineage>
</organism>
<keyword evidence="2" id="KW-1185">Reference proteome</keyword>
<dbReference type="AlphaFoldDB" id="A0A1J7I9V4"/>
<protein>
    <submittedName>
        <fullName evidence="1">Uncharacterized protein</fullName>
    </submittedName>
</protein>
<evidence type="ECO:0000313" key="1">
    <source>
        <dbReference type="EMBL" id="OIW24230.1"/>
    </source>
</evidence>
<dbReference type="Proteomes" id="UP000182658">
    <property type="component" value="Unassembled WGS sequence"/>
</dbReference>
<accession>A0A1J7I9V4</accession>
<sequence>MAVFSAGDTHGTRAFNCRPSWTRVLFESCKPMDTLPLCRNQGPKSNTRAALAQQHLSLATVPRRKLRVEQASRRRESLKLGPSLCWKAACTPCAPAFNWLPSMRTCQEWTREGQLLWCSCGLSPNPVSWRRCWDMCRRLLGADIPGRLTPCLRARGASRNYKEYIRVIPGWHVPCDEVLERGASPAGYLSQVGQT</sequence>
<dbReference type="EMBL" id="KV875104">
    <property type="protein sequence ID" value="OIW24230.1"/>
    <property type="molecule type" value="Genomic_DNA"/>
</dbReference>
<name>A0A1J7I9V4_9PEZI</name>
<proteinExistence type="predicted"/>